<gene>
    <name evidence="7" type="ORF">BSAL_02745</name>
</gene>
<dbReference type="Gene3D" id="1.50.40.10">
    <property type="entry name" value="Mitochondrial carrier domain"/>
    <property type="match status" value="1"/>
</dbReference>
<evidence type="ECO:0000256" key="4">
    <source>
        <dbReference type="PROSITE-ProRule" id="PRU00282"/>
    </source>
</evidence>
<reference evidence="8" key="1">
    <citation type="submission" date="2015-09" db="EMBL/GenBank/DDBJ databases">
        <authorList>
            <consortium name="Pathogen Informatics"/>
        </authorList>
    </citation>
    <scope>NUCLEOTIDE SEQUENCE [LARGE SCALE GENOMIC DNA]</scope>
    <source>
        <strain evidence="8">Lake Konstanz</strain>
    </source>
</reference>
<evidence type="ECO:0000313" key="8">
    <source>
        <dbReference type="Proteomes" id="UP000051952"/>
    </source>
</evidence>
<dbReference type="GO" id="GO:0015187">
    <property type="term" value="F:glycine transmembrane transporter activity"/>
    <property type="evidence" value="ECO:0007669"/>
    <property type="project" value="TreeGrafter"/>
</dbReference>
<keyword evidence="3 4" id="KW-0472">Membrane</keyword>
<dbReference type="OrthoDB" id="44467at2759"/>
<evidence type="ECO:0000256" key="2">
    <source>
        <dbReference type="ARBA" id="ARBA00022692"/>
    </source>
</evidence>
<evidence type="ECO:0000256" key="1">
    <source>
        <dbReference type="ARBA" id="ARBA00004141"/>
    </source>
</evidence>
<dbReference type="EMBL" id="CYKH01002092">
    <property type="protein sequence ID" value="CUG92891.1"/>
    <property type="molecule type" value="Genomic_DNA"/>
</dbReference>
<dbReference type="Proteomes" id="UP000051952">
    <property type="component" value="Unassembled WGS sequence"/>
</dbReference>
<dbReference type="OMA" id="YCRNIAY"/>
<feature type="compositionally biased region" description="Basic and acidic residues" evidence="6">
    <location>
        <begin position="16"/>
        <end position="36"/>
    </location>
</feature>
<dbReference type="InterPro" id="IPR023395">
    <property type="entry name" value="MCP_dom_sf"/>
</dbReference>
<sequence>MEAAKVECSSSSHMSDMARWKRERSLQRNVTEDIPKNNRTSQQRSRGFSSATATPAMLSGAVLAVLFNPYDRALYLRVHHSRSFFHRENWRTPFQGFANAAVYRTVCSGSYLVWQDTGRFALERTTPGILEERPVACGAAVGLFAGTVNGLLLNHPQLIKYRMWTDGSGTFASVTAHVLRTGGMRLLFRGVRVSVARDAVFGVVYEVLRGASNSAEKGSENSEATSSSSSFLRNVCAAATASCCSAPFNYCRNIAYGAPFHSTPLGVQQLLRLLWIQCKQQPTHWERLRLVNARCNLVWGTIRVGLGMGVGQGMFQWFKTHL</sequence>
<dbReference type="VEuPathDB" id="TriTrypDB:BSAL_02745"/>
<name>A0A0S4JRL2_BODSA</name>
<organism evidence="7 8">
    <name type="scientific">Bodo saltans</name>
    <name type="common">Flagellated protozoan</name>
    <dbReference type="NCBI Taxonomy" id="75058"/>
    <lineage>
        <taxon>Eukaryota</taxon>
        <taxon>Discoba</taxon>
        <taxon>Euglenozoa</taxon>
        <taxon>Kinetoplastea</taxon>
        <taxon>Metakinetoplastina</taxon>
        <taxon>Eubodonida</taxon>
        <taxon>Bodonidae</taxon>
        <taxon>Bodo</taxon>
    </lineage>
</organism>
<proteinExistence type="inferred from homology"/>
<feature type="repeat" description="Solcar" evidence="4">
    <location>
        <begin position="133"/>
        <end position="215"/>
    </location>
</feature>
<dbReference type="SUPFAM" id="SSF103506">
    <property type="entry name" value="Mitochondrial carrier"/>
    <property type="match status" value="1"/>
</dbReference>
<dbReference type="AlphaFoldDB" id="A0A0S4JRL2"/>
<comment type="subcellular location">
    <subcellularLocation>
        <location evidence="1">Membrane</location>
        <topology evidence="1">Multi-pass membrane protein</topology>
    </subcellularLocation>
</comment>
<protein>
    <submittedName>
        <fullName evidence="7">Mitochondrial carrier protein, putative</fullName>
    </submittedName>
</protein>
<dbReference type="GO" id="GO:0005739">
    <property type="term" value="C:mitochondrion"/>
    <property type="evidence" value="ECO:0007669"/>
    <property type="project" value="TreeGrafter"/>
</dbReference>
<dbReference type="PANTHER" id="PTHR46181">
    <property type="entry name" value="MITOCHONDRIAL GLYCINE TRANSPORTER"/>
    <property type="match status" value="1"/>
</dbReference>
<keyword evidence="8" id="KW-1185">Reference proteome</keyword>
<dbReference type="GO" id="GO:0016020">
    <property type="term" value="C:membrane"/>
    <property type="evidence" value="ECO:0007669"/>
    <property type="project" value="UniProtKB-SubCell"/>
</dbReference>
<evidence type="ECO:0000256" key="6">
    <source>
        <dbReference type="SAM" id="MobiDB-lite"/>
    </source>
</evidence>
<dbReference type="Pfam" id="PF00153">
    <property type="entry name" value="Mito_carr"/>
    <property type="match status" value="1"/>
</dbReference>
<evidence type="ECO:0000313" key="7">
    <source>
        <dbReference type="EMBL" id="CUG92891.1"/>
    </source>
</evidence>
<keyword evidence="5" id="KW-0813">Transport</keyword>
<evidence type="ECO:0000256" key="5">
    <source>
        <dbReference type="RuleBase" id="RU000488"/>
    </source>
</evidence>
<keyword evidence="2 4" id="KW-0812">Transmembrane</keyword>
<accession>A0A0S4JRL2</accession>
<dbReference type="PROSITE" id="PS50920">
    <property type="entry name" value="SOLCAR"/>
    <property type="match status" value="1"/>
</dbReference>
<feature type="region of interest" description="Disordered" evidence="6">
    <location>
        <begin position="1"/>
        <end position="50"/>
    </location>
</feature>
<dbReference type="PANTHER" id="PTHR46181:SF3">
    <property type="entry name" value="MITOCHONDRIAL GLYCINE TRANSPORTER"/>
    <property type="match status" value="1"/>
</dbReference>
<dbReference type="GO" id="GO:1904983">
    <property type="term" value="P:glycine import into mitochondrion"/>
    <property type="evidence" value="ECO:0007669"/>
    <property type="project" value="TreeGrafter"/>
</dbReference>
<comment type="similarity">
    <text evidence="5">Belongs to the mitochondrial carrier (TC 2.A.29) family.</text>
</comment>
<dbReference type="InterPro" id="IPR018108">
    <property type="entry name" value="MCP_transmembrane"/>
</dbReference>
<evidence type="ECO:0000256" key="3">
    <source>
        <dbReference type="ARBA" id="ARBA00023136"/>
    </source>
</evidence>
<feature type="compositionally biased region" description="Polar residues" evidence="6">
    <location>
        <begin position="37"/>
        <end position="50"/>
    </location>
</feature>